<dbReference type="RefSeq" id="WP_280835433.1">
    <property type="nucleotide sequence ID" value="NZ_JARXVE010000013.1"/>
</dbReference>
<comment type="caution">
    <text evidence="2">The sequence shown here is derived from an EMBL/GenBank/DDBJ whole genome shotgun (WGS) entry which is preliminary data.</text>
</comment>
<protein>
    <submittedName>
        <fullName evidence="2">Uncharacterized protein</fullName>
    </submittedName>
</protein>
<evidence type="ECO:0000313" key="3">
    <source>
        <dbReference type="Proteomes" id="UP001160130"/>
    </source>
</evidence>
<reference evidence="2 3" key="1">
    <citation type="submission" date="2023-04" db="EMBL/GenBank/DDBJ databases">
        <title>Forest soil microbial communities from Buena Vista Peninsula, Colon Province, Panama.</title>
        <authorList>
            <person name="Bouskill N."/>
        </authorList>
    </citation>
    <scope>NUCLEOTIDE SEQUENCE [LARGE SCALE GENOMIC DNA]</scope>
    <source>
        <strain evidence="2 3">AC80</strain>
    </source>
</reference>
<gene>
    <name evidence="2" type="ORF">M2272_005528</name>
</gene>
<accession>A0ABT6L7H8</accession>
<feature type="region of interest" description="Disordered" evidence="1">
    <location>
        <begin position="1"/>
        <end position="28"/>
    </location>
</feature>
<dbReference type="Proteomes" id="UP001160130">
    <property type="component" value="Unassembled WGS sequence"/>
</dbReference>
<name>A0ABT6L7H8_9MYCO</name>
<proteinExistence type="predicted"/>
<evidence type="ECO:0000256" key="1">
    <source>
        <dbReference type="SAM" id="MobiDB-lite"/>
    </source>
</evidence>
<keyword evidence="3" id="KW-1185">Reference proteome</keyword>
<feature type="compositionally biased region" description="Polar residues" evidence="1">
    <location>
        <begin position="1"/>
        <end position="13"/>
    </location>
</feature>
<sequence>MTNHDTIAATQRSVQHRAGDRQLPETSMHELRLTFATRTGRQRRPGNTKLLTNHHDSLITCVNLVTSDRPTRLQL</sequence>
<dbReference type="EMBL" id="JARXVE010000013">
    <property type="protein sequence ID" value="MDH6198864.1"/>
    <property type="molecule type" value="Genomic_DNA"/>
</dbReference>
<feature type="compositionally biased region" description="Basic and acidic residues" evidence="1">
    <location>
        <begin position="17"/>
        <end position="28"/>
    </location>
</feature>
<organism evidence="2 3">
    <name type="scientific">Mycolicibacterium frederiksbergense</name>
    <dbReference type="NCBI Taxonomy" id="117567"/>
    <lineage>
        <taxon>Bacteria</taxon>
        <taxon>Bacillati</taxon>
        <taxon>Actinomycetota</taxon>
        <taxon>Actinomycetes</taxon>
        <taxon>Mycobacteriales</taxon>
        <taxon>Mycobacteriaceae</taxon>
        <taxon>Mycolicibacterium</taxon>
    </lineage>
</organism>
<evidence type="ECO:0000313" key="2">
    <source>
        <dbReference type="EMBL" id="MDH6198864.1"/>
    </source>
</evidence>